<evidence type="ECO:0000256" key="1">
    <source>
        <dbReference type="ARBA" id="ARBA00004429"/>
    </source>
</evidence>
<evidence type="ECO:0000256" key="8">
    <source>
        <dbReference type="ARBA" id="ARBA00023136"/>
    </source>
</evidence>
<keyword evidence="9 11" id="KW-0807">Transducer</keyword>
<dbReference type="SMART" id="SM00304">
    <property type="entry name" value="HAMP"/>
    <property type="match status" value="1"/>
</dbReference>
<dbReference type="PROSITE" id="PS50111">
    <property type="entry name" value="CHEMOTAXIS_TRANSDUC_2"/>
    <property type="match status" value="1"/>
</dbReference>
<dbReference type="InterPro" id="IPR051310">
    <property type="entry name" value="MCP_chemotaxis"/>
</dbReference>
<dbReference type="SMART" id="SM00283">
    <property type="entry name" value="MA"/>
    <property type="match status" value="1"/>
</dbReference>
<dbReference type="SMART" id="SM00319">
    <property type="entry name" value="TarH"/>
    <property type="match status" value="1"/>
</dbReference>
<organism evidence="15 16">
    <name type="scientific">Mixta calida</name>
    <dbReference type="NCBI Taxonomy" id="665913"/>
    <lineage>
        <taxon>Bacteria</taxon>
        <taxon>Pseudomonadati</taxon>
        <taxon>Pseudomonadota</taxon>
        <taxon>Gammaproteobacteria</taxon>
        <taxon>Enterobacterales</taxon>
        <taxon>Erwiniaceae</taxon>
        <taxon>Mixta</taxon>
    </lineage>
</organism>
<dbReference type="InterPro" id="IPR004089">
    <property type="entry name" value="MCPsignal_dom"/>
</dbReference>
<keyword evidence="6 12" id="KW-0812">Transmembrane</keyword>
<evidence type="ECO:0000259" key="14">
    <source>
        <dbReference type="PROSITE" id="PS50885"/>
    </source>
</evidence>
<dbReference type="Pfam" id="PF02203">
    <property type="entry name" value="TarH"/>
    <property type="match status" value="1"/>
</dbReference>
<comment type="subcellular location">
    <subcellularLocation>
        <location evidence="1">Cell inner membrane</location>
        <topology evidence="1">Multi-pass membrane protein</topology>
    </subcellularLocation>
</comment>
<evidence type="ECO:0000313" key="16">
    <source>
        <dbReference type="Proteomes" id="UP000237673"/>
    </source>
</evidence>
<dbReference type="Pfam" id="PF00672">
    <property type="entry name" value="HAMP"/>
    <property type="match status" value="1"/>
</dbReference>
<comment type="similarity">
    <text evidence="10">Belongs to the methyl-accepting chemotaxis (MCP) protein family.</text>
</comment>
<dbReference type="PANTHER" id="PTHR43531:SF14">
    <property type="entry name" value="METHYL-ACCEPTING CHEMOTAXIS PROTEIN I-RELATED"/>
    <property type="match status" value="1"/>
</dbReference>
<accession>A0ABN5HFB5</accession>
<dbReference type="SUPFAM" id="SSF58104">
    <property type="entry name" value="Methyl-accepting chemotaxis protein (MCP) signaling domain"/>
    <property type="match status" value="1"/>
</dbReference>
<dbReference type="InterPro" id="IPR003660">
    <property type="entry name" value="HAMP_dom"/>
</dbReference>
<evidence type="ECO:0000256" key="7">
    <source>
        <dbReference type="ARBA" id="ARBA00022989"/>
    </source>
</evidence>
<evidence type="ECO:0000313" key="15">
    <source>
        <dbReference type="EMBL" id="AUY25672.1"/>
    </source>
</evidence>
<feature type="domain" description="Methyl-accepting transducer" evidence="13">
    <location>
        <begin position="272"/>
        <end position="501"/>
    </location>
</feature>
<dbReference type="Gene3D" id="1.10.287.950">
    <property type="entry name" value="Methyl-accepting chemotaxis protein"/>
    <property type="match status" value="1"/>
</dbReference>
<evidence type="ECO:0000256" key="12">
    <source>
        <dbReference type="SAM" id="Phobius"/>
    </source>
</evidence>
<dbReference type="CDD" id="cd19407">
    <property type="entry name" value="Tar_Tsr_sensor"/>
    <property type="match status" value="1"/>
</dbReference>
<evidence type="ECO:0000256" key="3">
    <source>
        <dbReference type="ARBA" id="ARBA00022481"/>
    </source>
</evidence>
<dbReference type="RefSeq" id="WP_038625567.1">
    <property type="nucleotide sequence ID" value="NZ_CAXONQ010000062.1"/>
</dbReference>
<keyword evidence="2" id="KW-1003">Cell membrane</keyword>
<dbReference type="InterPro" id="IPR003122">
    <property type="entry name" value="Tar_rcpt_lig-bd"/>
</dbReference>
<evidence type="ECO:0000256" key="9">
    <source>
        <dbReference type="ARBA" id="ARBA00023224"/>
    </source>
</evidence>
<dbReference type="InterPro" id="IPR004090">
    <property type="entry name" value="Chemotax_Me-accpt_rcpt"/>
</dbReference>
<dbReference type="Gene3D" id="1.20.120.30">
    <property type="entry name" value="Aspartate receptor, ligand-binding domain"/>
    <property type="match status" value="1"/>
</dbReference>
<keyword evidence="5" id="KW-0997">Cell inner membrane</keyword>
<dbReference type="InterPro" id="IPR035440">
    <property type="entry name" value="4HB_MCP_dom_sf"/>
</dbReference>
<dbReference type="PANTHER" id="PTHR43531">
    <property type="entry name" value="PROTEIN ICFG"/>
    <property type="match status" value="1"/>
</dbReference>
<dbReference type="EMBL" id="CP026378">
    <property type="protein sequence ID" value="AUY25672.1"/>
    <property type="molecule type" value="Genomic_DNA"/>
</dbReference>
<dbReference type="Pfam" id="PF00015">
    <property type="entry name" value="MCPsignal"/>
    <property type="match status" value="1"/>
</dbReference>
<name>A0ABN5HFB5_9GAMM</name>
<reference evidence="15 16" key="1">
    <citation type="submission" date="2018-01" db="EMBL/GenBank/DDBJ databases">
        <title>Complete and assembled Genome of Pantoea calida DSM22759T.</title>
        <authorList>
            <person name="Stevens M.J.A."/>
            <person name="Zurfluh K."/>
            <person name="Stephan R."/>
        </authorList>
    </citation>
    <scope>NUCLEOTIDE SEQUENCE [LARGE SCALE GENOMIC DNA]</scope>
    <source>
        <strain evidence="15 16">DSM 22759</strain>
    </source>
</reference>
<dbReference type="CDD" id="cd11386">
    <property type="entry name" value="MCP_signal"/>
    <property type="match status" value="1"/>
</dbReference>
<dbReference type="CDD" id="cd06225">
    <property type="entry name" value="HAMP"/>
    <property type="match status" value="1"/>
</dbReference>
<dbReference type="SUPFAM" id="SSF47170">
    <property type="entry name" value="Aspartate receptor, ligand-binding domain"/>
    <property type="match status" value="1"/>
</dbReference>
<protein>
    <submittedName>
        <fullName evidence="15">Methyl-accepting chemotaxis protein</fullName>
    </submittedName>
</protein>
<dbReference type="PROSITE" id="PS50885">
    <property type="entry name" value="HAMP"/>
    <property type="match status" value="1"/>
</dbReference>
<dbReference type="Proteomes" id="UP000237673">
    <property type="component" value="Chromosome"/>
</dbReference>
<dbReference type="PRINTS" id="PR00260">
    <property type="entry name" value="CHEMTRNSDUCR"/>
</dbReference>
<evidence type="ECO:0000256" key="10">
    <source>
        <dbReference type="ARBA" id="ARBA00029447"/>
    </source>
</evidence>
<dbReference type="GeneID" id="84632092"/>
<evidence type="ECO:0000256" key="6">
    <source>
        <dbReference type="ARBA" id="ARBA00022692"/>
    </source>
</evidence>
<evidence type="ECO:0000256" key="5">
    <source>
        <dbReference type="ARBA" id="ARBA00022519"/>
    </source>
</evidence>
<evidence type="ECO:0000259" key="13">
    <source>
        <dbReference type="PROSITE" id="PS50111"/>
    </source>
</evidence>
<keyword evidence="3" id="KW-0488">Methylation</keyword>
<keyword evidence="8 12" id="KW-0472">Membrane</keyword>
<evidence type="ECO:0000256" key="11">
    <source>
        <dbReference type="PROSITE-ProRule" id="PRU00284"/>
    </source>
</evidence>
<feature type="transmembrane region" description="Helical" evidence="12">
    <location>
        <begin position="192"/>
        <end position="213"/>
    </location>
</feature>
<feature type="domain" description="HAMP" evidence="14">
    <location>
        <begin position="215"/>
        <end position="267"/>
    </location>
</feature>
<sequence>MFKNMKIVTVLFMILAVLGIMQLSTNGLYFKAVRESRSNIETEQMDSARRGQLHALWGNLLQTRSSLNRASLRISLFTTENHNDTEADQLLALATQYLAKADANFANFQKLKPLDGHESDRIALTESYKALHEKLQELHGFLARRDLQAAIAQPTQRYQDAYEQAYNSWLASNRERAKQGLIESQENYNESLGVAIMMLVLIAIVLGGMWILLQRILLRPLNNAMAHINRITDGDLTTTIEIHGRNEMGQLAESLRDMQQSLARTVRDVRSGADVIYTSASKISLDSGDLASRTEQQAASLEETAASMEELTATVKQNADNARQASQLALSASETAQRGGKVVDGVVKTMSEIADSSKKIADIISVIDGIAFQTNILALNAAVEAARAGEQGRGFAVVAGEVRSLAQRSAQAAKEIKDLIVASVSCVDTGSVLVGTAGETMSEIVSAVNRVTDIMGEIAAASDEQSRGIEQVGQAVTEMDGVTQQNASLVEASAAAAAALEEQASRLGKAVAVFNLPAGEETVREPQVRPALTLKPGAAQEKETAAEDNWVTF</sequence>
<proteinExistence type="inferred from homology"/>
<keyword evidence="4" id="KW-0145">Chemotaxis</keyword>
<evidence type="ECO:0000256" key="2">
    <source>
        <dbReference type="ARBA" id="ARBA00022475"/>
    </source>
</evidence>
<keyword evidence="16" id="KW-1185">Reference proteome</keyword>
<evidence type="ECO:0000256" key="4">
    <source>
        <dbReference type="ARBA" id="ARBA00022500"/>
    </source>
</evidence>
<gene>
    <name evidence="15" type="ORF">C2E16_12635</name>
</gene>
<keyword evidence="7 12" id="KW-1133">Transmembrane helix</keyword>